<reference evidence="2" key="2">
    <citation type="submission" date="2021-08" db="EMBL/GenBank/DDBJ databases">
        <authorList>
            <person name="Eriksson T."/>
        </authorList>
    </citation>
    <scope>NUCLEOTIDE SEQUENCE</scope>
    <source>
        <strain evidence="2">Stoneville</strain>
        <tissue evidence="2">Whole head</tissue>
    </source>
</reference>
<dbReference type="Proteomes" id="UP000719412">
    <property type="component" value="Unassembled WGS sequence"/>
</dbReference>
<organism evidence="2 3">
    <name type="scientific">Tenebrio molitor</name>
    <name type="common">Yellow mealworm beetle</name>
    <dbReference type="NCBI Taxonomy" id="7067"/>
    <lineage>
        <taxon>Eukaryota</taxon>
        <taxon>Metazoa</taxon>
        <taxon>Ecdysozoa</taxon>
        <taxon>Arthropoda</taxon>
        <taxon>Hexapoda</taxon>
        <taxon>Insecta</taxon>
        <taxon>Pterygota</taxon>
        <taxon>Neoptera</taxon>
        <taxon>Endopterygota</taxon>
        <taxon>Coleoptera</taxon>
        <taxon>Polyphaga</taxon>
        <taxon>Cucujiformia</taxon>
        <taxon>Tenebrionidae</taxon>
        <taxon>Tenebrio</taxon>
    </lineage>
</organism>
<gene>
    <name evidence="2" type="ORF">GEV33_014098</name>
</gene>
<sequence length="607" mass="66855">MKTRKVATRRPANCAPINRAIRSITVHVRQPHISNKLRRLSATFNSTVIDVRGHQTRFGPSLPANAAHNPARRPDLAPIDQHLHTQRDVSSRSVRQEQNRALYRRYSDGSKARASLSGMLRWPRLGSASRDAPVSRRAQSAATGVPSSHLGSAHRSIVICRVESAAPTSRLIYAARDDEQRDRLHKKTEDAFALSQTETSGTASETRSAVSHPPPGAASGAGAAFRINPLEGYRYLSDNFAGSYCSSKYTHPPWDRGMQHVPGMGGGRGQGDEMGFRKGNNNVIYNRDGQERCRIKFSWGMSESCRRGPLSAGPHSCRSRINKEYSICVESLGPTHTGGAIKWVTYVDDGVMGGGRREIGFEEFACVRSPVEKPVGIWNCYRWIFRCSVALSICSSVMFSEKVEIYKSEGAFVARVPGAPKHGPPPGPSGRLHVRASFALIVIYLFNFFPEPFIRSPCLFARMTGRRDPKKQSNRDHLFAADAYGIFSIYGPGCEPWEAARWSQKLPHFSKRAPGAAPARVTSPIARFPVVRSGHDGTPAVRDLRHLLADSADNRADDDISIGERPHTSKAGPSRPPGPHDAPATRWRSKFTQVCCPPGATRRRSLL</sequence>
<evidence type="ECO:0000313" key="3">
    <source>
        <dbReference type="Proteomes" id="UP000719412"/>
    </source>
</evidence>
<feature type="region of interest" description="Disordered" evidence="1">
    <location>
        <begin position="57"/>
        <end position="76"/>
    </location>
</feature>
<proteinExistence type="predicted"/>
<feature type="region of interest" description="Disordered" evidence="1">
    <location>
        <begin position="127"/>
        <end position="148"/>
    </location>
</feature>
<reference evidence="2" key="1">
    <citation type="journal article" date="2020" name="J Insects Food Feed">
        <title>The yellow mealworm (Tenebrio molitor) genome: a resource for the emerging insects as food and feed industry.</title>
        <authorList>
            <person name="Eriksson T."/>
            <person name="Andere A."/>
            <person name="Kelstrup H."/>
            <person name="Emery V."/>
            <person name="Picard C."/>
        </authorList>
    </citation>
    <scope>NUCLEOTIDE SEQUENCE</scope>
    <source>
        <strain evidence="2">Stoneville</strain>
        <tissue evidence="2">Whole head</tissue>
    </source>
</reference>
<feature type="region of interest" description="Disordered" evidence="1">
    <location>
        <begin position="555"/>
        <end position="607"/>
    </location>
</feature>
<feature type="compositionally biased region" description="Polar residues" evidence="1">
    <location>
        <begin position="137"/>
        <end position="148"/>
    </location>
</feature>
<feature type="compositionally biased region" description="Basic and acidic residues" evidence="1">
    <location>
        <begin position="180"/>
        <end position="190"/>
    </location>
</feature>
<feature type="compositionally biased region" description="Basic and acidic residues" evidence="1">
    <location>
        <begin position="555"/>
        <end position="567"/>
    </location>
</feature>
<feature type="compositionally biased region" description="Basic and acidic residues" evidence="1">
    <location>
        <begin position="85"/>
        <end position="98"/>
    </location>
</feature>
<dbReference type="AlphaFoldDB" id="A0A8J6H6A4"/>
<evidence type="ECO:0000256" key="1">
    <source>
        <dbReference type="SAM" id="MobiDB-lite"/>
    </source>
</evidence>
<feature type="region of interest" description="Disordered" evidence="1">
    <location>
        <begin position="85"/>
        <end position="108"/>
    </location>
</feature>
<feature type="compositionally biased region" description="Polar residues" evidence="1">
    <location>
        <begin position="194"/>
        <end position="207"/>
    </location>
</feature>
<evidence type="ECO:0000313" key="2">
    <source>
        <dbReference type="EMBL" id="KAH0808691.1"/>
    </source>
</evidence>
<dbReference type="EMBL" id="JABDTM020028594">
    <property type="protein sequence ID" value="KAH0808691.1"/>
    <property type="molecule type" value="Genomic_DNA"/>
</dbReference>
<feature type="region of interest" description="Disordered" evidence="1">
    <location>
        <begin position="180"/>
        <end position="222"/>
    </location>
</feature>
<accession>A0A8J6H6A4</accession>
<protein>
    <submittedName>
        <fullName evidence="2">Uncharacterized protein</fullName>
    </submittedName>
</protein>
<name>A0A8J6H6A4_TENMO</name>
<comment type="caution">
    <text evidence="2">The sequence shown here is derived from an EMBL/GenBank/DDBJ whole genome shotgun (WGS) entry which is preliminary data.</text>
</comment>
<keyword evidence="3" id="KW-1185">Reference proteome</keyword>